<dbReference type="EMBL" id="JAHYIQ010000011">
    <property type="protein sequence ID" value="KAK1127959.1"/>
    <property type="molecule type" value="Genomic_DNA"/>
</dbReference>
<dbReference type="Gene3D" id="3.80.10.10">
    <property type="entry name" value="Ribonuclease Inhibitor"/>
    <property type="match status" value="1"/>
</dbReference>
<organism evidence="2 3">
    <name type="scientific">Melipona bicolor</name>
    <dbReference type="NCBI Taxonomy" id="60889"/>
    <lineage>
        <taxon>Eukaryota</taxon>
        <taxon>Metazoa</taxon>
        <taxon>Ecdysozoa</taxon>
        <taxon>Arthropoda</taxon>
        <taxon>Hexapoda</taxon>
        <taxon>Insecta</taxon>
        <taxon>Pterygota</taxon>
        <taxon>Neoptera</taxon>
        <taxon>Endopterygota</taxon>
        <taxon>Hymenoptera</taxon>
        <taxon>Apocrita</taxon>
        <taxon>Aculeata</taxon>
        <taxon>Apoidea</taxon>
        <taxon>Anthophila</taxon>
        <taxon>Apidae</taxon>
        <taxon>Melipona</taxon>
    </lineage>
</organism>
<evidence type="ECO:0000259" key="1">
    <source>
        <dbReference type="Pfam" id="PF12937"/>
    </source>
</evidence>
<evidence type="ECO:0000313" key="2">
    <source>
        <dbReference type="EMBL" id="KAK1127959.1"/>
    </source>
</evidence>
<sequence length="199" mass="22066">MSSPASRTIRPADVEGNILGRAISQSVAFHCISSEKFKRALWVSMAVTEAVNEEVQVTASALLFGEAPTWFLTATVSIGDNNVCRSTSSSTVISVPVKQQILLQQKCIYVTDLCQLDGTLLLKIFSWPSTRNLCSVAQTCRCIWEIAWHPSLWKEVEIRYPQNATAALNALTRRCHTYIRRLIFESAVGLAGIFAQLPF</sequence>
<keyword evidence="3" id="KW-1185">Reference proteome</keyword>
<dbReference type="InterPro" id="IPR032675">
    <property type="entry name" value="LRR_dom_sf"/>
</dbReference>
<dbReference type="InterPro" id="IPR036047">
    <property type="entry name" value="F-box-like_dom_sf"/>
</dbReference>
<dbReference type="InterPro" id="IPR001810">
    <property type="entry name" value="F-box_dom"/>
</dbReference>
<gene>
    <name evidence="2" type="ORF">K0M31_003452</name>
</gene>
<proteinExistence type="predicted"/>
<reference evidence="2" key="1">
    <citation type="submission" date="2021-10" db="EMBL/GenBank/DDBJ databases">
        <title>Melipona bicolor Genome sequencing and assembly.</title>
        <authorList>
            <person name="Araujo N.S."/>
            <person name="Arias M.C."/>
        </authorList>
    </citation>
    <scope>NUCLEOTIDE SEQUENCE</scope>
    <source>
        <strain evidence="2">USP_2M_L1-L4_2017</strain>
        <tissue evidence="2">Whole body</tissue>
    </source>
</reference>
<accession>A0AA40KPI2</accession>
<comment type="caution">
    <text evidence="2">The sequence shown here is derived from an EMBL/GenBank/DDBJ whole genome shotgun (WGS) entry which is preliminary data.</text>
</comment>
<dbReference type="Proteomes" id="UP001177670">
    <property type="component" value="Unassembled WGS sequence"/>
</dbReference>
<evidence type="ECO:0000313" key="3">
    <source>
        <dbReference type="Proteomes" id="UP001177670"/>
    </source>
</evidence>
<protein>
    <recommendedName>
        <fullName evidence="1">F-box domain-containing protein</fullName>
    </recommendedName>
</protein>
<dbReference type="SUPFAM" id="SSF81383">
    <property type="entry name" value="F-box domain"/>
    <property type="match status" value="1"/>
</dbReference>
<feature type="domain" description="F-box" evidence="1">
    <location>
        <begin position="120"/>
        <end position="157"/>
    </location>
</feature>
<dbReference type="Pfam" id="PF12937">
    <property type="entry name" value="F-box-like"/>
    <property type="match status" value="1"/>
</dbReference>
<dbReference type="AlphaFoldDB" id="A0AA40KPI2"/>
<name>A0AA40KPI2_9HYME</name>